<keyword evidence="3 5" id="KW-1133">Transmembrane helix</keyword>
<evidence type="ECO:0000256" key="3">
    <source>
        <dbReference type="ARBA" id="ARBA00022989"/>
    </source>
</evidence>
<dbReference type="OrthoDB" id="10044919at2759"/>
<comment type="subcellular location">
    <subcellularLocation>
        <location evidence="1">Membrane</location>
    </subcellularLocation>
</comment>
<dbReference type="Gene3D" id="1.20.1070.10">
    <property type="entry name" value="Rhodopsin 7-helix transmembrane proteins"/>
    <property type="match status" value="1"/>
</dbReference>
<keyword evidence="8" id="KW-1185">Reference proteome</keyword>
<sequence length="345" mass="38452">MEDYGGQDDVNLNNVSAGESSVVRLSQSAAVTVVYIVIVCLALLSNALVIIVMLARRQDFSSFTNRLILHQSVIDSIAALLLLLLRVVKNSSIPLSQEDNALDQLICRVLETDVLLWWSYVASTYCLVIISLERFVATCYPVKHRCSWSASRLKYAVATPWALSAIYCWPAAVILRELHQGQCLYVKSVSFYVMYGLAGIIVEFLVPVSIMTYAYARILIILTRKLANPVNGRHLSKAKKNVLITSVFTGVMFLVCWTPLMLYNLFGVFVHLGVVVASEPGFDVIGLITCMAACSTFVNPVVYCFMYERFRSQLKDLVVKRCRRNQVGDGDPISINTATLEVTHD</sequence>
<dbReference type="GeneID" id="119728596"/>
<evidence type="ECO:0000256" key="4">
    <source>
        <dbReference type="ARBA" id="ARBA00023136"/>
    </source>
</evidence>
<evidence type="ECO:0000256" key="2">
    <source>
        <dbReference type="ARBA" id="ARBA00022692"/>
    </source>
</evidence>
<dbReference type="SUPFAM" id="SSF81321">
    <property type="entry name" value="Family A G protein-coupled receptor-like"/>
    <property type="match status" value="1"/>
</dbReference>
<evidence type="ECO:0000259" key="6">
    <source>
        <dbReference type="PROSITE" id="PS50262"/>
    </source>
</evidence>
<dbReference type="InterPro" id="IPR017452">
    <property type="entry name" value="GPCR_Rhodpsn_7TM"/>
</dbReference>
<feature type="transmembrane region" description="Helical" evidence="5">
    <location>
        <begin position="242"/>
        <end position="264"/>
    </location>
</feature>
<evidence type="ECO:0000256" key="5">
    <source>
        <dbReference type="SAM" id="Phobius"/>
    </source>
</evidence>
<dbReference type="OMA" id="MAYTYAR"/>
<dbReference type="Pfam" id="PF00001">
    <property type="entry name" value="7tm_1"/>
    <property type="match status" value="1"/>
</dbReference>
<keyword evidence="4 5" id="KW-0472">Membrane</keyword>
<dbReference type="PROSITE" id="PS50262">
    <property type="entry name" value="G_PROTEIN_RECEP_F1_2"/>
    <property type="match status" value="1"/>
</dbReference>
<evidence type="ECO:0000313" key="7">
    <source>
        <dbReference type="EnsemblMetazoa" id="XP_038056821.1"/>
    </source>
</evidence>
<keyword evidence="2 5" id="KW-0812">Transmembrane</keyword>
<dbReference type="AlphaFoldDB" id="A0A914A0G6"/>
<dbReference type="Proteomes" id="UP000887568">
    <property type="component" value="Unplaced"/>
</dbReference>
<dbReference type="GO" id="GO:0016020">
    <property type="term" value="C:membrane"/>
    <property type="evidence" value="ECO:0007669"/>
    <property type="project" value="UniProtKB-SubCell"/>
</dbReference>
<dbReference type="CDD" id="cd00637">
    <property type="entry name" value="7tm_classA_rhodopsin-like"/>
    <property type="match status" value="1"/>
</dbReference>
<protein>
    <recommendedName>
        <fullName evidence="6">G-protein coupled receptors family 1 profile domain-containing protein</fullName>
    </recommendedName>
</protein>
<dbReference type="PANTHER" id="PTHR45698:SF1">
    <property type="entry name" value="TRACE AMINE-ASSOCIATED RECEPTOR 13C-LIKE"/>
    <property type="match status" value="1"/>
</dbReference>
<feature type="transmembrane region" description="Helical" evidence="5">
    <location>
        <begin position="192"/>
        <end position="216"/>
    </location>
</feature>
<feature type="transmembrane region" description="Helical" evidence="5">
    <location>
        <begin position="115"/>
        <end position="132"/>
    </location>
</feature>
<dbReference type="RefSeq" id="XP_038056821.1">
    <property type="nucleotide sequence ID" value="XM_038200893.1"/>
</dbReference>
<accession>A0A914A0G6</accession>
<dbReference type="GO" id="GO:0004930">
    <property type="term" value="F:G protein-coupled receptor activity"/>
    <property type="evidence" value="ECO:0007669"/>
    <property type="project" value="InterPro"/>
</dbReference>
<feature type="transmembrane region" description="Helical" evidence="5">
    <location>
        <begin position="67"/>
        <end position="88"/>
    </location>
</feature>
<feature type="transmembrane region" description="Helical" evidence="5">
    <location>
        <begin position="284"/>
        <end position="305"/>
    </location>
</feature>
<name>A0A914A0G6_PATMI</name>
<dbReference type="PANTHER" id="PTHR45698">
    <property type="entry name" value="TRACE AMINE-ASSOCIATED RECEPTOR 19N-RELATED"/>
    <property type="match status" value="1"/>
</dbReference>
<evidence type="ECO:0000313" key="8">
    <source>
        <dbReference type="Proteomes" id="UP000887568"/>
    </source>
</evidence>
<organism evidence="7 8">
    <name type="scientific">Patiria miniata</name>
    <name type="common">Bat star</name>
    <name type="synonym">Asterina miniata</name>
    <dbReference type="NCBI Taxonomy" id="46514"/>
    <lineage>
        <taxon>Eukaryota</taxon>
        <taxon>Metazoa</taxon>
        <taxon>Echinodermata</taxon>
        <taxon>Eleutherozoa</taxon>
        <taxon>Asterozoa</taxon>
        <taxon>Asteroidea</taxon>
        <taxon>Valvatacea</taxon>
        <taxon>Valvatida</taxon>
        <taxon>Asterinidae</taxon>
        <taxon>Patiria</taxon>
    </lineage>
</organism>
<reference evidence="7" key="1">
    <citation type="submission" date="2022-11" db="UniProtKB">
        <authorList>
            <consortium name="EnsemblMetazoa"/>
        </authorList>
    </citation>
    <scope>IDENTIFICATION</scope>
</reference>
<evidence type="ECO:0000256" key="1">
    <source>
        <dbReference type="ARBA" id="ARBA00004370"/>
    </source>
</evidence>
<dbReference type="EnsemblMetazoa" id="XM_038200893.1">
    <property type="protein sequence ID" value="XP_038056821.1"/>
    <property type="gene ID" value="LOC119728596"/>
</dbReference>
<proteinExistence type="predicted"/>
<feature type="domain" description="G-protein coupled receptors family 1 profile" evidence="6">
    <location>
        <begin position="45"/>
        <end position="303"/>
    </location>
</feature>
<feature type="transmembrane region" description="Helical" evidence="5">
    <location>
        <begin position="153"/>
        <end position="172"/>
    </location>
</feature>
<feature type="transmembrane region" description="Helical" evidence="5">
    <location>
        <begin position="33"/>
        <end position="55"/>
    </location>
</feature>
<dbReference type="PRINTS" id="PR00237">
    <property type="entry name" value="GPCRRHODOPSN"/>
</dbReference>
<dbReference type="InterPro" id="IPR000276">
    <property type="entry name" value="GPCR_Rhodpsn"/>
</dbReference>